<evidence type="ECO:0000313" key="3">
    <source>
        <dbReference type="Proteomes" id="UP000070587"/>
    </source>
</evidence>
<sequence length="531" mass="60681">MKHLKLIVVIIISLSLGCLIRPPAEVKFELDTNVIEPEGTFHLIVTINNTGKVGILGANLQIEGDDFIVVQSPELTSPLKVGESTKLIWTIKGPVIPGTYTLKAYLDIIDELHRIWRGNIYETTIKVVSKIHQNSKVDVKILAPNQTYGGKIITVPIVVTNNLQYEIRVVNLDVNLGDLKVIEAPKGPMTILPNSTHTFPLKVKTPPEFERARIFVILEYSSPGGIGKKVSEKEITVLWQPWMLSEEEIREAYGNTSKWIFGDSIVDRYWENVYGSTSIINRKTLREGILPLVNDSKSDIEATKAIFNYIFTHFTFEDKGISTLNPQVLQNSTTLSPIEANLLMVAYLRSINVPARIVSVYNGVDCTEFPFVEAYISGKWYVIDFNHMFFGTREEFISSRWFPAIYQEIEIFNNKLVAVKPGGDPHNHEDLSQLYLGITKESLLNALYNRLDKRTYMKIKELLALLDSENERIFALFLFSSGNPDEVENLLNTVNVEKLSGTIKAFYEFYYDIKWEEDFRVYWEKLLMTYR</sequence>
<proteinExistence type="predicted"/>
<dbReference type="Gene3D" id="3.10.620.30">
    <property type="match status" value="1"/>
</dbReference>
<dbReference type="InterPro" id="IPR038765">
    <property type="entry name" value="Papain-like_cys_pep_sf"/>
</dbReference>
<dbReference type="Proteomes" id="UP000070587">
    <property type="component" value="Chromosome"/>
</dbReference>
<feature type="domain" description="Transglutaminase-like" evidence="1">
    <location>
        <begin position="329"/>
        <end position="387"/>
    </location>
</feature>
<dbReference type="PROSITE" id="PS51257">
    <property type="entry name" value="PROKAR_LIPOPROTEIN"/>
    <property type="match status" value="1"/>
</dbReference>
<reference evidence="3" key="1">
    <citation type="submission" date="2015-02" db="EMBL/GenBank/DDBJ databases">
        <title>Pyrococcus kukulkanii sp. nov., a novel hyperthermophilic archaeon isolated from a deep-sea hydrothermal vent at the Guaymas Basin.</title>
        <authorList>
            <person name="Oger P.M."/>
            <person name="Callac N."/>
            <person name="Jebbar M."/>
            <person name="Godfroy A."/>
        </authorList>
    </citation>
    <scope>NUCLEOTIDE SEQUENCE [LARGE SCALE GENOMIC DNA]</scope>
    <source>
        <strain evidence="3">NCB100</strain>
    </source>
</reference>
<dbReference type="Pfam" id="PF01841">
    <property type="entry name" value="Transglut_core"/>
    <property type="match status" value="1"/>
</dbReference>
<dbReference type="PATRIC" id="fig|1609559.3.peg.450"/>
<dbReference type="InterPro" id="IPR002931">
    <property type="entry name" value="Transglutaminase-like"/>
</dbReference>
<dbReference type="EMBL" id="CP010835">
    <property type="protein sequence ID" value="AMM53435.1"/>
    <property type="molecule type" value="Genomic_DNA"/>
</dbReference>
<dbReference type="RefSeq" id="WP_068320581.1">
    <property type="nucleotide sequence ID" value="NZ_CP010835.1"/>
</dbReference>
<protein>
    <recommendedName>
        <fullName evidence="1">Transglutaminase-like domain-containing protein</fullName>
    </recommendedName>
</protein>
<dbReference type="SUPFAM" id="SSF54001">
    <property type="entry name" value="Cysteine proteinases"/>
    <property type="match status" value="1"/>
</dbReference>
<dbReference type="OrthoDB" id="85899at2157"/>
<accession>A0A127B848</accession>
<organism evidence="2 3">
    <name type="scientific">Pyrococcus kukulkanii</name>
    <dbReference type="NCBI Taxonomy" id="1609559"/>
    <lineage>
        <taxon>Archaea</taxon>
        <taxon>Methanobacteriati</taxon>
        <taxon>Methanobacteriota</taxon>
        <taxon>Thermococci</taxon>
        <taxon>Thermococcales</taxon>
        <taxon>Thermococcaceae</taxon>
        <taxon>Pyrococcus</taxon>
    </lineage>
</organism>
<evidence type="ECO:0000313" key="2">
    <source>
        <dbReference type="EMBL" id="AMM53435.1"/>
    </source>
</evidence>
<reference evidence="2 3" key="2">
    <citation type="journal article" date="2016" name="Int. J. Syst. Evol. Microbiol.">
        <title>Pyrococcus kukulkanii sp. nov., a hyperthermophilic, piezophilic archaeon isolated from a deep-sea hydrothermal vent.</title>
        <authorList>
            <person name="Callac N."/>
            <person name="Oger P."/>
            <person name="Lesongeur F."/>
            <person name="Rattray J.E."/>
            <person name="Vannier P."/>
            <person name="Michoud G."/>
            <person name="Beauverger M."/>
            <person name="Gayet N."/>
            <person name="Rouxel O."/>
            <person name="Jebbar M."/>
            <person name="Godfroy A."/>
        </authorList>
    </citation>
    <scope>NUCLEOTIDE SEQUENCE [LARGE SCALE GENOMIC DNA]</scope>
    <source>
        <strain evidence="2 3">NCB100</strain>
    </source>
</reference>
<evidence type="ECO:0000259" key="1">
    <source>
        <dbReference type="SMART" id="SM00460"/>
    </source>
</evidence>
<dbReference type="SMART" id="SM00460">
    <property type="entry name" value="TGc"/>
    <property type="match status" value="1"/>
</dbReference>
<dbReference type="GeneID" id="28490612"/>
<dbReference type="STRING" id="1609559.TQ32_02220"/>
<dbReference type="KEGG" id="pyc:TQ32_02220"/>
<dbReference type="AlphaFoldDB" id="A0A127B848"/>
<gene>
    <name evidence="2" type="ORF">TQ32_02220</name>
</gene>
<name>A0A127B848_9EURY</name>